<reference evidence="1 2" key="1">
    <citation type="submission" date="2024-01" db="EMBL/GenBank/DDBJ databases">
        <title>Genome assemblies of Stephania.</title>
        <authorList>
            <person name="Yang L."/>
        </authorList>
    </citation>
    <scope>NUCLEOTIDE SEQUENCE [LARGE SCALE GENOMIC DNA]</scope>
    <source>
        <strain evidence="1">JXDWG</strain>
        <tissue evidence="1">Leaf</tissue>
    </source>
</reference>
<comment type="caution">
    <text evidence="1">The sequence shown here is derived from an EMBL/GenBank/DDBJ whole genome shotgun (WGS) entry which is preliminary data.</text>
</comment>
<organism evidence="1 2">
    <name type="scientific">Stephania cephalantha</name>
    <dbReference type="NCBI Taxonomy" id="152367"/>
    <lineage>
        <taxon>Eukaryota</taxon>
        <taxon>Viridiplantae</taxon>
        <taxon>Streptophyta</taxon>
        <taxon>Embryophyta</taxon>
        <taxon>Tracheophyta</taxon>
        <taxon>Spermatophyta</taxon>
        <taxon>Magnoliopsida</taxon>
        <taxon>Ranunculales</taxon>
        <taxon>Menispermaceae</taxon>
        <taxon>Menispermoideae</taxon>
        <taxon>Cissampelideae</taxon>
        <taxon>Stephania</taxon>
    </lineage>
</organism>
<proteinExistence type="predicted"/>
<gene>
    <name evidence="1" type="ORF">Scep_012226</name>
</gene>
<evidence type="ECO:0000313" key="1">
    <source>
        <dbReference type="EMBL" id="KAK9132698.1"/>
    </source>
</evidence>
<evidence type="ECO:0000313" key="2">
    <source>
        <dbReference type="Proteomes" id="UP001419268"/>
    </source>
</evidence>
<accession>A0AAP0P6J1</accession>
<name>A0AAP0P6J1_9MAGN</name>
<keyword evidence="2" id="KW-1185">Reference proteome</keyword>
<sequence>MKTSIDFTIRSCIGGQEVVITLAKLNDILGLPLHEPTDEGDDGQHTAQDDVVIHQEIPDPQPRFEAPSHTALPYPYDYMPQPHYGLAPSIDIPLYTTYLSAQLGYMHEYMTQKFIEIDTRLDRLRRIEGHMLPPRQWREDGSSLSTRRSSSQ</sequence>
<dbReference type="AlphaFoldDB" id="A0AAP0P6J1"/>
<dbReference type="EMBL" id="JBBNAG010000005">
    <property type="protein sequence ID" value="KAK9132698.1"/>
    <property type="molecule type" value="Genomic_DNA"/>
</dbReference>
<dbReference type="Proteomes" id="UP001419268">
    <property type="component" value="Unassembled WGS sequence"/>
</dbReference>
<protein>
    <submittedName>
        <fullName evidence="1">Uncharacterized protein</fullName>
    </submittedName>
</protein>